<dbReference type="InterPro" id="IPR006448">
    <property type="entry name" value="Phage_term_ssu_P27"/>
</dbReference>
<name>A0ABQ2VEH5_9PSEU</name>
<organism evidence="2 3">
    <name type="scientific">Lentzea flava</name>
    <dbReference type="NCBI Taxonomy" id="103732"/>
    <lineage>
        <taxon>Bacteria</taxon>
        <taxon>Bacillati</taxon>
        <taxon>Actinomycetota</taxon>
        <taxon>Actinomycetes</taxon>
        <taxon>Pseudonocardiales</taxon>
        <taxon>Pseudonocardiaceae</taxon>
        <taxon>Lentzea</taxon>
    </lineage>
</organism>
<comment type="caution">
    <text evidence="2">The sequence shown here is derived from an EMBL/GenBank/DDBJ whole genome shotgun (WGS) entry which is preliminary data.</text>
</comment>
<dbReference type="Pfam" id="PF05119">
    <property type="entry name" value="Terminase_4"/>
    <property type="match status" value="1"/>
</dbReference>
<feature type="compositionally biased region" description="Basic and acidic residues" evidence="1">
    <location>
        <begin position="16"/>
        <end position="26"/>
    </location>
</feature>
<proteinExistence type="predicted"/>
<dbReference type="EMBL" id="BMRE01000075">
    <property type="protein sequence ID" value="GGU81125.1"/>
    <property type="molecule type" value="Genomic_DNA"/>
</dbReference>
<evidence type="ECO:0000313" key="2">
    <source>
        <dbReference type="EMBL" id="GGU81125.1"/>
    </source>
</evidence>
<gene>
    <name evidence="2" type="ORF">GCM10010178_84790</name>
</gene>
<accession>A0ABQ2VEH5</accession>
<reference evidence="3" key="1">
    <citation type="journal article" date="2019" name="Int. J. Syst. Evol. Microbiol.">
        <title>The Global Catalogue of Microorganisms (GCM) 10K type strain sequencing project: providing services to taxonomists for standard genome sequencing and annotation.</title>
        <authorList>
            <consortium name="The Broad Institute Genomics Platform"/>
            <consortium name="The Broad Institute Genome Sequencing Center for Infectious Disease"/>
            <person name="Wu L."/>
            <person name="Ma J."/>
        </authorList>
    </citation>
    <scope>NUCLEOTIDE SEQUENCE [LARGE SCALE GENOMIC DNA]</scope>
    <source>
        <strain evidence="3">JCM 3296</strain>
    </source>
</reference>
<evidence type="ECO:0000313" key="3">
    <source>
        <dbReference type="Proteomes" id="UP000649573"/>
    </source>
</evidence>
<evidence type="ECO:0000256" key="1">
    <source>
        <dbReference type="SAM" id="MobiDB-lite"/>
    </source>
</evidence>
<keyword evidence="3" id="KW-1185">Reference proteome</keyword>
<sequence length="104" mass="11557">MGKRGPAGKPTKLRILHGDRADPDQRRRTRTTRRRCPLPRLGIRSATQLLNSFALLVQGGSGLMKNPALQVQAEAERTFLQFAARFGLTPSYLQSIRWRGDGGS</sequence>
<protein>
    <submittedName>
        <fullName evidence="2">Uncharacterized protein</fullName>
    </submittedName>
</protein>
<dbReference type="Proteomes" id="UP000649573">
    <property type="component" value="Unassembled WGS sequence"/>
</dbReference>
<dbReference type="RefSeq" id="WP_189259446.1">
    <property type="nucleotide sequence ID" value="NZ_BMRE01000075.1"/>
</dbReference>
<feature type="region of interest" description="Disordered" evidence="1">
    <location>
        <begin position="1"/>
        <end position="34"/>
    </location>
</feature>